<evidence type="ECO:0000259" key="4">
    <source>
        <dbReference type="PROSITE" id="PS50090"/>
    </source>
</evidence>
<dbReference type="PANTHER" id="PTHR21677">
    <property type="entry name" value="CRAMPED PROTEIN"/>
    <property type="match status" value="1"/>
</dbReference>
<dbReference type="InterPro" id="IPR001005">
    <property type="entry name" value="SANT/Myb"/>
</dbReference>
<feature type="compositionally biased region" description="Polar residues" evidence="3">
    <location>
        <begin position="222"/>
        <end position="235"/>
    </location>
</feature>
<dbReference type="InterPro" id="IPR055315">
    <property type="entry name" value="Cramped-like"/>
</dbReference>
<feature type="compositionally biased region" description="Basic and acidic residues" evidence="3">
    <location>
        <begin position="593"/>
        <end position="602"/>
    </location>
</feature>
<comment type="caution">
    <text evidence="6">The sequence shown here is derived from an EMBL/GenBank/DDBJ whole genome shotgun (WGS) entry which is preliminary data.</text>
</comment>
<evidence type="ECO:0000259" key="5">
    <source>
        <dbReference type="PROSITE" id="PS51293"/>
    </source>
</evidence>
<feature type="region of interest" description="Disordered" evidence="3">
    <location>
        <begin position="593"/>
        <end position="621"/>
    </location>
</feature>
<dbReference type="Pfam" id="PF00249">
    <property type="entry name" value="Myb_DNA-binding"/>
    <property type="match status" value="1"/>
</dbReference>
<dbReference type="SUPFAM" id="SSF46689">
    <property type="entry name" value="Homeodomain-like"/>
    <property type="match status" value="1"/>
</dbReference>
<evidence type="ECO:0000313" key="7">
    <source>
        <dbReference type="Proteomes" id="UP001140206"/>
    </source>
</evidence>
<feature type="domain" description="SANT" evidence="5">
    <location>
        <begin position="59"/>
        <end position="105"/>
    </location>
</feature>
<feature type="region of interest" description="Disordered" evidence="3">
    <location>
        <begin position="164"/>
        <end position="239"/>
    </location>
</feature>
<accession>A0AAV8GHZ9</accession>
<feature type="compositionally biased region" description="Low complexity" evidence="3">
    <location>
        <begin position="609"/>
        <end position="618"/>
    </location>
</feature>
<evidence type="ECO:0000256" key="3">
    <source>
        <dbReference type="SAM" id="MobiDB-lite"/>
    </source>
</evidence>
<dbReference type="CDD" id="cd00167">
    <property type="entry name" value="SANT"/>
    <property type="match status" value="1"/>
</dbReference>
<reference evidence="6" key="1">
    <citation type="submission" date="2022-08" db="EMBL/GenBank/DDBJ databases">
        <authorList>
            <person name="Marques A."/>
        </authorList>
    </citation>
    <scope>NUCLEOTIDE SEQUENCE</scope>
    <source>
        <strain evidence="6">RhyPub2mFocal</strain>
        <tissue evidence="6">Leaves</tissue>
    </source>
</reference>
<dbReference type="GO" id="GO:0007389">
    <property type="term" value="P:pattern specification process"/>
    <property type="evidence" value="ECO:0007669"/>
    <property type="project" value="TreeGrafter"/>
</dbReference>
<dbReference type="PANTHER" id="PTHR21677:SF1">
    <property type="entry name" value="PROTEIN CRAMPED-LIKE"/>
    <property type="match status" value="1"/>
</dbReference>
<evidence type="ECO:0000313" key="6">
    <source>
        <dbReference type="EMBL" id="KAJ4805288.1"/>
    </source>
</evidence>
<keyword evidence="7" id="KW-1185">Reference proteome</keyword>
<dbReference type="GO" id="GO:0005634">
    <property type="term" value="C:nucleus"/>
    <property type="evidence" value="ECO:0007669"/>
    <property type="project" value="TreeGrafter"/>
</dbReference>
<dbReference type="Gene3D" id="1.10.10.60">
    <property type="entry name" value="Homeodomain-like"/>
    <property type="match status" value="1"/>
</dbReference>
<dbReference type="AlphaFoldDB" id="A0AAV8GHZ9"/>
<dbReference type="InterPro" id="IPR009057">
    <property type="entry name" value="Homeodomain-like_sf"/>
</dbReference>
<dbReference type="EMBL" id="JAMFTS010000001">
    <property type="protein sequence ID" value="KAJ4805288.1"/>
    <property type="molecule type" value="Genomic_DNA"/>
</dbReference>
<protein>
    <submittedName>
        <fullName evidence="6">TSL-kinase interacting protein 1</fullName>
    </submittedName>
</protein>
<dbReference type="InterPro" id="IPR017884">
    <property type="entry name" value="SANT_dom"/>
</dbReference>
<gene>
    <name evidence="6" type="ORF">LUZ62_017854</name>
</gene>
<dbReference type="PROSITE" id="PS50090">
    <property type="entry name" value="MYB_LIKE"/>
    <property type="match status" value="1"/>
</dbReference>
<dbReference type="GO" id="GO:0003682">
    <property type="term" value="F:chromatin binding"/>
    <property type="evidence" value="ECO:0007669"/>
    <property type="project" value="InterPro"/>
</dbReference>
<sequence>MANMQKPSDRCNQTSEMDAYMQNLSEERTCTNNNSLLFTTATPLLNQKPVKKPRQWAAWTRQEEENFFNALRQVGKNFEKITRRVQSKNKDQVRHYYYRLVRRMNKLLGPGYCLDAKNSKDTIAAMLRWWALLEKFSCTASKLRLKPRRFKTFVEAFENQLIKDRNKSRRKRPQGDMDTAPASPNSGKGLGTGNNDPCPGVDNTNGIKLPPKGSYKRANVDGTGNTKGDLTATKTVKQKRRGGMVGSAAYKKWEKAAMAGVSLVADAAEQLERANLNKDRSIAHHNMMCSHNGAFCNYAIDGGAQSLMKLKLQLFPINEATRKALEKDSHNPHLELTLSGRKRIASVLEHLNRKWGNSDVACGELALLPYSASIVDLNSQRWTLKDTVVAADVFVSVGSPSVFRLRYGWFTNTEIASSNSVIAQGIQTGNHFLSPSSNRCLQQSMVRCLIGPNAVEEVCGNQENNVVCPGDLSTREWADSLTNISVGYLFSEASRAAHLDCAESSVNKNAQIEEAAQSIDSFDATIAAHLSSANNGSLFGADETRDGFSFFCNVKVNEAACTNSLGFQGLRKGSSGNMAANDIDCAIKEANDNHEPEAKDSSSDDNNENNENTPNDTSFTDIYWPDSLGPLDLDVPSFRYQGPELGFSDSLNSLTRMMASSCDAFRNSSFLGTSDN</sequence>
<evidence type="ECO:0000256" key="1">
    <source>
        <dbReference type="ARBA" id="ARBA00023125"/>
    </source>
</evidence>
<name>A0AAV8GHZ9_9POAL</name>
<dbReference type="SMART" id="SM00717">
    <property type="entry name" value="SANT"/>
    <property type="match status" value="1"/>
</dbReference>
<evidence type="ECO:0000256" key="2">
    <source>
        <dbReference type="ARBA" id="ARBA00023242"/>
    </source>
</evidence>
<proteinExistence type="predicted"/>
<feature type="domain" description="Myb-like" evidence="4">
    <location>
        <begin position="51"/>
        <end position="101"/>
    </location>
</feature>
<dbReference type="PROSITE" id="PS51293">
    <property type="entry name" value="SANT"/>
    <property type="match status" value="1"/>
</dbReference>
<keyword evidence="1" id="KW-0238">DNA-binding</keyword>
<dbReference type="GO" id="GO:0003677">
    <property type="term" value="F:DNA binding"/>
    <property type="evidence" value="ECO:0007669"/>
    <property type="project" value="UniProtKB-KW"/>
</dbReference>
<organism evidence="6 7">
    <name type="scientific">Rhynchospora pubera</name>
    <dbReference type="NCBI Taxonomy" id="906938"/>
    <lineage>
        <taxon>Eukaryota</taxon>
        <taxon>Viridiplantae</taxon>
        <taxon>Streptophyta</taxon>
        <taxon>Embryophyta</taxon>
        <taxon>Tracheophyta</taxon>
        <taxon>Spermatophyta</taxon>
        <taxon>Magnoliopsida</taxon>
        <taxon>Liliopsida</taxon>
        <taxon>Poales</taxon>
        <taxon>Cyperaceae</taxon>
        <taxon>Cyperoideae</taxon>
        <taxon>Rhynchosporeae</taxon>
        <taxon>Rhynchospora</taxon>
    </lineage>
</organism>
<dbReference type="FunFam" id="1.10.10.60:FF:000287">
    <property type="entry name" value="TSL-kinase interacting protein 1"/>
    <property type="match status" value="1"/>
</dbReference>
<dbReference type="Proteomes" id="UP001140206">
    <property type="component" value="Chromosome 1"/>
</dbReference>
<keyword evidence="2" id="KW-0539">Nucleus</keyword>